<comment type="caution">
    <text evidence="2">The sequence shown here is derived from an EMBL/GenBank/DDBJ whole genome shotgun (WGS) entry which is preliminary data.</text>
</comment>
<dbReference type="Gene3D" id="3.40.50.720">
    <property type="entry name" value="NAD(P)-binding Rossmann-like Domain"/>
    <property type="match status" value="1"/>
</dbReference>
<dbReference type="PANTHER" id="PTHR48079">
    <property type="entry name" value="PROTEIN YEEZ"/>
    <property type="match status" value="1"/>
</dbReference>
<dbReference type="InterPro" id="IPR001509">
    <property type="entry name" value="Epimerase_deHydtase"/>
</dbReference>
<dbReference type="PANTHER" id="PTHR48079:SF6">
    <property type="entry name" value="NAD(P)-BINDING DOMAIN-CONTAINING PROTEIN-RELATED"/>
    <property type="match status" value="1"/>
</dbReference>
<dbReference type="EMBL" id="RQHV01000032">
    <property type="protein sequence ID" value="TGN13185.1"/>
    <property type="molecule type" value="Genomic_DNA"/>
</dbReference>
<evidence type="ECO:0000313" key="2">
    <source>
        <dbReference type="EMBL" id="TGN13185.1"/>
    </source>
</evidence>
<name>A0A4R9LTS4_9LEPT</name>
<dbReference type="GO" id="GO:0005737">
    <property type="term" value="C:cytoplasm"/>
    <property type="evidence" value="ECO:0007669"/>
    <property type="project" value="TreeGrafter"/>
</dbReference>
<organism evidence="2 3">
    <name type="scientific">Leptospira ilyithenensis</name>
    <dbReference type="NCBI Taxonomy" id="2484901"/>
    <lineage>
        <taxon>Bacteria</taxon>
        <taxon>Pseudomonadati</taxon>
        <taxon>Spirochaetota</taxon>
        <taxon>Spirochaetia</taxon>
        <taxon>Leptospirales</taxon>
        <taxon>Leptospiraceae</taxon>
        <taxon>Leptospira</taxon>
    </lineage>
</organism>
<dbReference type="OrthoDB" id="9807212at2"/>
<sequence>MKILVTGATGMIGANIVNELLKSGNDTVSILARSKEKAEKLFPKNVKIMLGDITDKESLKTAVSGQDMIYHSAGLPEQWFRDPSLFTKTNVDGTRNVLEAAKNAKVKRVVYTSTIDAFQGFKDQTYDESVLDPNPKGTYYERSKQEADRIAVGYLNEGMDIVFLHPSGVYGLGPISSPGPNGLMKDLIRGKVPMLLPGGFPVVFAKDCAIGHILAAKHGKVGDRFILSESYLSLKDFAVLVNEIRPIPKMPNVMPLAIAKIFSTIVEGFAWLTGHPPLLPKGQLHFLQWQAIPSAEKAKKQLGWKPTGAKEGFRQTIESF</sequence>
<dbReference type="InterPro" id="IPR051783">
    <property type="entry name" value="NAD(P)-dependent_oxidoreduct"/>
</dbReference>
<reference evidence="2" key="1">
    <citation type="journal article" date="2019" name="PLoS Negl. Trop. Dis.">
        <title>Revisiting the worldwide diversity of Leptospira species in the environment.</title>
        <authorList>
            <person name="Vincent A.T."/>
            <person name="Schiettekatte O."/>
            <person name="Bourhy P."/>
            <person name="Veyrier F.J."/>
            <person name="Picardeau M."/>
        </authorList>
    </citation>
    <scope>NUCLEOTIDE SEQUENCE [LARGE SCALE GENOMIC DNA]</scope>
    <source>
        <strain evidence="2">201400974</strain>
    </source>
</reference>
<dbReference type="Pfam" id="PF01370">
    <property type="entry name" value="Epimerase"/>
    <property type="match status" value="1"/>
</dbReference>
<evidence type="ECO:0000259" key="1">
    <source>
        <dbReference type="Pfam" id="PF01370"/>
    </source>
</evidence>
<dbReference type="AlphaFoldDB" id="A0A4R9LTS4"/>
<accession>A0A4R9LTS4</accession>
<dbReference type="Proteomes" id="UP000298264">
    <property type="component" value="Unassembled WGS sequence"/>
</dbReference>
<dbReference type="SUPFAM" id="SSF51735">
    <property type="entry name" value="NAD(P)-binding Rossmann-fold domains"/>
    <property type="match status" value="1"/>
</dbReference>
<proteinExistence type="predicted"/>
<dbReference type="RefSeq" id="WP_135763239.1">
    <property type="nucleotide sequence ID" value="NZ_RQHV01000032.1"/>
</dbReference>
<evidence type="ECO:0000313" key="3">
    <source>
        <dbReference type="Proteomes" id="UP000298264"/>
    </source>
</evidence>
<dbReference type="InterPro" id="IPR036291">
    <property type="entry name" value="NAD(P)-bd_dom_sf"/>
</dbReference>
<dbReference type="GO" id="GO:0004029">
    <property type="term" value="F:aldehyde dehydrogenase (NAD+) activity"/>
    <property type="evidence" value="ECO:0007669"/>
    <property type="project" value="TreeGrafter"/>
</dbReference>
<gene>
    <name evidence="2" type="ORF">EHS11_04625</name>
</gene>
<feature type="domain" description="NAD-dependent epimerase/dehydratase" evidence="1">
    <location>
        <begin position="3"/>
        <end position="223"/>
    </location>
</feature>
<protein>
    <submittedName>
        <fullName evidence="2">SDR family NAD(P)-dependent oxidoreductase</fullName>
    </submittedName>
</protein>
<keyword evidence="3" id="KW-1185">Reference proteome</keyword>